<dbReference type="Proteomes" id="UP001595921">
    <property type="component" value="Unassembled WGS sequence"/>
</dbReference>
<comment type="subcellular location">
    <subcellularLocation>
        <location evidence="1 7">Cell membrane</location>
        <topology evidence="1 7">Multi-pass membrane protein</topology>
    </subcellularLocation>
</comment>
<dbReference type="InterPro" id="IPR035906">
    <property type="entry name" value="MetI-like_sf"/>
</dbReference>
<feature type="domain" description="ABC transmembrane type-1" evidence="8">
    <location>
        <begin position="108"/>
        <end position="308"/>
    </location>
</feature>
<dbReference type="EMBL" id="JBHSDS010000001">
    <property type="protein sequence ID" value="MFC4356472.1"/>
    <property type="molecule type" value="Genomic_DNA"/>
</dbReference>
<dbReference type="RefSeq" id="WP_267624825.1">
    <property type="nucleotide sequence ID" value="NZ_JAODIW010000010.1"/>
</dbReference>
<keyword evidence="2 7" id="KW-0813">Transport</keyword>
<evidence type="ECO:0000259" key="8">
    <source>
        <dbReference type="PROSITE" id="PS50928"/>
    </source>
</evidence>
<feature type="transmembrane region" description="Helical" evidence="7">
    <location>
        <begin position="187"/>
        <end position="208"/>
    </location>
</feature>
<name>A0ABD5P732_9EURY</name>
<reference evidence="9 10" key="1">
    <citation type="journal article" date="2019" name="Int. J. Syst. Evol. Microbiol.">
        <title>The Global Catalogue of Microorganisms (GCM) 10K type strain sequencing project: providing services to taxonomists for standard genome sequencing and annotation.</title>
        <authorList>
            <consortium name="The Broad Institute Genomics Platform"/>
            <consortium name="The Broad Institute Genome Sequencing Center for Infectious Disease"/>
            <person name="Wu L."/>
            <person name="Ma J."/>
        </authorList>
    </citation>
    <scope>NUCLEOTIDE SEQUENCE [LARGE SCALE GENOMIC DNA]</scope>
    <source>
        <strain evidence="9 10">CGMCC 1.12553</strain>
    </source>
</reference>
<keyword evidence="6 7" id="KW-0472">Membrane</keyword>
<dbReference type="SUPFAM" id="SSF161098">
    <property type="entry name" value="MetI-like"/>
    <property type="match status" value="1"/>
</dbReference>
<evidence type="ECO:0000256" key="5">
    <source>
        <dbReference type="ARBA" id="ARBA00022989"/>
    </source>
</evidence>
<evidence type="ECO:0000256" key="6">
    <source>
        <dbReference type="ARBA" id="ARBA00023136"/>
    </source>
</evidence>
<sequence>MAPARRTRRVLRRVGFAVVAVYAVVTVTFALVAATANPNQGYLVFELHHRSKSSAEIAQAVDAWRAARNLDEPLLTRYVRWVVNVTTFDWGRSFESGAPVVAVLAAGLGRTLRYLVPGVVLSALAVPLGLSLVGRRRGLSDRVATVVTYVAFGVPGFFLTVLLALLLTGNAAYTFGPVRGAREAPEVSVLVPALVVTAGTAATVLRNARGSGVAYRPRQFVKQLRAKGASPARLTRHVFRNTVVPLFTLLSGELVPLLVLEVVVIEQVLTLPGFGTTLLAAISARDLPVVVGATMVVVFVGIGGNLVQDLLAVLVDPRSAD</sequence>
<dbReference type="CDD" id="cd06261">
    <property type="entry name" value="TM_PBP2"/>
    <property type="match status" value="1"/>
</dbReference>
<evidence type="ECO:0000256" key="7">
    <source>
        <dbReference type="RuleBase" id="RU363032"/>
    </source>
</evidence>
<evidence type="ECO:0000256" key="4">
    <source>
        <dbReference type="ARBA" id="ARBA00022692"/>
    </source>
</evidence>
<keyword evidence="3" id="KW-1003">Cell membrane</keyword>
<proteinExistence type="inferred from homology"/>
<feature type="transmembrane region" description="Helical" evidence="7">
    <location>
        <begin position="146"/>
        <end position="167"/>
    </location>
</feature>
<dbReference type="InterPro" id="IPR000515">
    <property type="entry name" value="MetI-like"/>
</dbReference>
<dbReference type="PANTHER" id="PTHR43163:SF3">
    <property type="entry name" value="PEPTIDE ABC TRANSPORTER PERMEASE PROTEIN"/>
    <property type="match status" value="1"/>
</dbReference>
<feature type="transmembrane region" description="Helical" evidence="7">
    <location>
        <begin position="289"/>
        <end position="315"/>
    </location>
</feature>
<evidence type="ECO:0000256" key="2">
    <source>
        <dbReference type="ARBA" id="ARBA00022448"/>
    </source>
</evidence>
<dbReference type="Pfam" id="PF00528">
    <property type="entry name" value="BPD_transp_1"/>
    <property type="match status" value="1"/>
</dbReference>
<feature type="transmembrane region" description="Helical" evidence="7">
    <location>
        <begin position="14"/>
        <end position="36"/>
    </location>
</feature>
<evidence type="ECO:0000313" key="10">
    <source>
        <dbReference type="Proteomes" id="UP001595921"/>
    </source>
</evidence>
<comment type="caution">
    <text evidence="9">The sequence shown here is derived from an EMBL/GenBank/DDBJ whole genome shotgun (WGS) entry which is preliminary data.</text>
</comment>
<keyword evidence="4 7" id="KW-0812">Transmembrane</keyword>
<organism evidence="9 10">
    <name type="scientific">Halobium salinum</name>
    <dbReference type="NCBI Taxonomy" id="1364940"/>
    <lineage>
        <taxon>Archaea</taxon>
        <taxon>Methanobacteriati</taxon>
        <taxon>Methanobacteriota</taxon>
        <taxon>Stenosarchaea group</taxon>
        <taxon>Halobacteria</taxon>
        <taxon>Halobacteriales</taxon>
        <taxon>Haloferacaceae</taxon>
        <taxon>Halobium</taxon>
    </lineage>
</organism>
<feature type="transmembrane region" description="Helical" evidence="7">
    <location>
        <begin position="114"/>
        <end position="134"/>
    </location>
</feature>
<evidence type="ECO:0000256" key="1">
    <source>
        <dbReference type="ARBA" id="ARBA00004651"/>
    </source>
</evidence>
<comment type="similarity">
    <text evidence="7">Belongs to the binding-protein-dependent transport system permease family.</text>
</comment>
<protein>
    <submittedName>
        <fullName evidence="9">ABC transporter permease</fullName>
    </submittedName>
</protein>
<dbReference type="AlphaFoldDB" id="A0ABD5P732"/>
<accession>A0ABD5P732</accession>
<keyword evidence="10" id="KW-1185">Reference proteome</keyword>
<keyword evidence="5 7" id="KW-1133">Transmembrane helix</keyword>
<evidence type="ECO:0000313" key="9">
    <source>
        <dbReference type="EMBL" id="MFC4356472.1"/>
    </source>
</evidence>
<dbReference type="PANTHER" id="PTHR43163">
    <property type="entry name" value="DIPEPTIDE TRANSPORT SYSTEM PERMEASE PROTEIN DPPB-RELATED"/>
    <property type="match status" value="1"/>
</dbReference>
<gene>
    <name evidence="9" type="ORF">ACFO0N_00750</name>
</gene>
<dbReference type="GO" id="GO:0005886">
    <property type="term" value="C:plasma membrane"/>
    <property type="evidence" value="ECO:0007669"/>
    <property type="project" value="UniProtKB-SubCell"/>
</dbReference>
<dbReference type="PROSITE" id="PS50928">
    <property type="entry name" value="ABC_TM1"/>
    <property type="match status" value="1"/>
</dbReference>
<evidence type="ECO:0000256" key="3">
    <source>
        <dbReference type="ARBA" id="ARBA00022475"/>
    </source>
</evidence>
<feature type="transmembrane region" description="Helical" evidence="7">
    <location>
        <begin position="243"/>
        <end position="269"/>
    </location>
</feature>